<name>A0ABV9W0S9_9ACTN</name>
<evidence type="ECO:0000313" key="2">
    <source>
        <dbReference type="EMBL" id="MFC5000857.1"/>
    </source>
</evidence>
<dbReference type="RefSeq" id="WP_380117620.1">
    <property type="nucleotide sequence ID" value="NZ_JBHSIU010000028.1"/>
</dbReference>
<evidence type="ECO:0000259" key="1">
    <source>
        <dbReference type="Pfam" id="PF13472"/>
    </source>
</evidence>
<organism evidence="2 3">
    <name type="scientific">Dactylosporangium cerinum</name>
    <dbReference type="NCBI Taxonomy" id="1434730"/>
    <lineage>
        <taxon>Bacteria</taxon>
        <taxon>Bacillati</taxon>
        <taxon>Actinomycetota</taxon>
        <taxon>Actinomycetes</taxon>
        <taxon>Micromonosporales</taxon>
        <taxon>Micromonosporaceae</taxon>
        <taxon>Dactylosporangium</taxon>
    </lineage>
</organism>
<keyword evidence="3" id="KW-1185">Reference proteome</keyword>
<dbReference type="SUPFAM" id="SSF52266">
    <property type="entry name" value="SGNH hydrolase"/>
    <property type="match status" value="1"/>
</dbReference>
<protein>
    <submittedName>
        <fullName evidence="2">GDSL-type esterase/lipase family protein</fullName>
    </submittedName>
</protein>
<dbReference type="Proteomes" id="UP001595912">
    <property type="component" value="Unassembled WGS sequence"/>
</dbReference>
<comment type="caution">
    <text evidence="2">The sequence shown here is derived from an EMBL/GenBank/DDBJ whole genome shotgun (WGS) entry which is preliminary data.</text>
</comment>
<evidence type="ECO:0000313" key="3">
    <source>
        <dbReference type="Proteomes" id="UP001595912"/>
    </source>
</evidence>
<dbReference type="InterPro" id="IPR013830">
    <property type="entry name" value="SGNH_hydro"/>
</dbReference>
<proteinExistence type="predicted"/>
<gene>
    <name evidence="2" type="ORF">ACFPIJ_23835</name>
</gene>
<dbReference type="Pfam" id="PF13472">
    <property type="entry name" value="Lipase_GDSL_2"/>
    <property type="match status" value="1"/>
</dbReference>
<dbReference type="EMBL" id="JBHSIU010000028">
    <property type="protein sequence ID" value="MFC5000857.1"/>
    <property type="molecule type" value="Genomic_DNA"/>
</dbReference>
<dbReference type="InterPro" id="IPR036514">
    <property type="entry name" value="SGNH_hydro_sf"/>
</dbReference>
<feature type="domain" description="SGNH hydrolase-type esterase" evidence="1">
    <location>
        <begin position="15"/>
        <end position="75"/>
    </location>
</feature>
<accession>A0ABV9W0S9</accession>
<reference evidence="3" key="1">
    <citation type="journal article" date="2019" name="Int. J. Syst. Evol. Microbiol.">
        <title>The Global Catalogue of Microorganisms (GCM) 10K type strain sequencing project: providing services to taxonomists for standard genome sequencing and annotation.</title>
        <authorList>
            <consortium name="The Broad Institute Genomics Platform"/>
            <consortium name="The Broad Institute Genome Sequencing Center for Infectious Disease"/>
            <person name="Wu L."/>
            <person name="Ma J."/>
        </authorList>
    </citation>
    <scope>NUCLEOTIDE SEQUENCE [LARGE SCALE GENOMIC DNA]</scope>
    <source>
        <strain evidence="3">CGMCC 4.7152</strain>
    </source>
</reference>
<dbReference type="Gene3D" id="3.40.50.1110">
    <property type="entry name" value="SGNH hydrolase"/>
    <property type="match status" value="1"/>
</dbReference>
<sequence length="105" mass="11049">MGWRIDEISANVAGWVAGTAPRAVLLHIGTNDVIQNFDLAGAPGRLSGLIDRITSAAPGADVFVASITPLADPGGRRMSTRTTPPFLALWPARVRVCTLSTCPPR</sequence>